<dbReference type="RefSeq" id="WP_244678217.1">
    <property type="nucleotide sequence ID" value="NZ_CP095046.1"/>
</dbReference>
<evidence type="ECO:0000313" key="2">
    <source>
        <dbReference type="EMBL" id="UOQ74881.1"/>
    </source>
</evidence>
<dbReference type="EMBL" id="CP095046">
    <property type="protein sequence ID" value="UOQ74881.1"/>
    <property type="molecule type" value="Genomic_DNA"/>
</dbReference>
<gene>
    <name evidence="2" type="ORF">MUN79_14045</name>
</gene>
<dbReference type="Pfam" id="PF18962">
    <property type="entry name" value="Por_Secre_tail"/>
    <property type="match status" value="1"/>
</dbReference>
<keyword evidence="3" id="KW-1185">Reference proteome</keyword>
<protein>
    <submittedName>
        <fullName evidence="2">T9SS type A sorting domain-containing protein</fullName>
    </submittedName>
</protein>
<sequence>MLRHSIYLLTGEAATALTVRNDTISRVTELRNYYAYDDGTPEATLSIERFSTTGLRYRAYRFDLNKPDQVRSLRLYPILPAAAGRVITINVWDDQNGKPTAQPKATQSFTIPAALPAGQRFVEINFPAPVPVSGTFYVGYGHGQFGNAVVPFGLDLNNAPPDGYFLKNTFGVWENASFDFSSVGGAPAGAIMMRPVMTNNATVTATADAQTAAAFSLYPNPSTGLVRVEGNYQRAAVLDAMGRTVWTQPAAQLGQETLNLEQLAGGIYVVQLTLPNGLLVNKRLVLAR</sequence>
<dbReference type="InterPro" id="IPR026444">
    <property type="entry name" value="Secre_tail"/>
</dbReference>
<evidence type="ECO:0000259" key="1">
    <source>
        <dbReference type="Pfam" id="PF18962"/>
    </source>
</evidence>
<dbReference type="Proteomes" id="UP000831796">
    <property type="component" value="Chromosome"/>
</dbReference>
<evidence type="ECO:0000313" key="3">
    <source>
        <dbReference type="Proteomes" id="UP000831796"/>
    </source>
</evidence>
<dbReference type="AlphaFoldDB" id="A0A8T9QEN4"/>
<reference evidence="2" key="1">
    <citation type="submission" date="2022-04" db="EMBL/GenBank/DDBJ databases">
        <title>Hymenobacter sp. isolated from the air.</title>
        <authorList>
            <person name="Won M."/>
            <person name="Lee C.-M."/>
            <person name="Woen H.-Y."/>
            <person name="Kwon S.-W."/>
        </authorList>
    </citation>
    <scope>NUCLEOTIDE SEQUENCE</scope>
    <source>
        <strain evidence="2">5116S-3</strain>
    </source>
</reference>
<accession>A0A8T9QEN4</accession>
<name>A0A8T9QEN4_9BACT</name>
<dbReference type="KEGG" id="hcu:MUN79_14045"/>
<proteinExistence type="predicted"/>
<organism evidence="2 3">
    <name type="scientific">Hymenobacter cellulosilyticus</name>
    <dbReference type="NCBI Taxonomy" id="2932248"/>
    <lineage>
        <taxon>Bacteria</taxon>
        <taxon>Pseudomonadati</taxon>
        <taxon>Bacteroidota</taxon>
        <taxon>Cytophagia</taxon>
        <taxon>Cytophagales</taxon>
        <taxon>Hymenobacteraceae</taxon>
        <taxon>Hymenobacter</taxon>
    </lineage>
</organism>
<feature type="domain" description="Secretion system C-terminal sorting" evidence="1">
    <location>
        <begin position="217"/>
        <end position="282"/>
    </location>
</feature>
<dbReference type="NCBIfam" id="TIGR04183">
    <property type="entry name" value="Por_Secre_tail"/>
    <property type="match status" value="1"/>
</dbReference>